<dbReference type="KEGG" id="mde:101896659"/>
<accession>A0A1I8MP46</accession>
<evidence type="ECO:0000256" key="1">
    <source>
        <dbReference type="SAM" id="MobiDB-lite"/>
    </source>
</evidence>
<reference evidence="2" key="1">
    <citation type="submission" date="2020-05" db="UniProtKB">
        <authorList>
            <consortium name="EnsemblMetazoa"/>
        </authorList>
    </citation>
    <scope>IDENTIFICATION</scope>
    <source>
        <strain evidence="2">Aabys</strain>
    </source>
</reference>
<protein>
    <submittedName>
        <fullName evidence="2">Uncharacterized protein</fullName>
    </submittedName>
</protein>
<feature type="compositionally biased region" description="Acidic residues" evidence="1">
    <location>
        <begin position="446"/>
        <end position="457"/>
    </location>
</feature>
<feature type="region of interest" description="Disordered" evidence="1">
    <location>
        <begin position="232"/>
        <end position="419"/>
    </location>
</feature>
<dbReference type="RefSeq" id="XP_011294589.2">
    <property type="nucleotide sequence ID" value="XM_011296287.3"/>
</dbReference>
<proteinExistence type="predicted"/>
<organism evidence="2">
    <name type="scientific">Musca domestica</name>
    <name type="common">House fly</name>
    <dbReference type="NCBI Taxonomy" id="7370"/>
    <lineage>
        <taxon>Eukaryota</taxon>
        <taxon>Metazoa</taxon>
        <taxon>Ecdysozoa</taxon>
        <taxon>Arthropoda</taxon>
        <taxon>Hexapoda</taxon>
        <taxon>Insecta</taxon>
        <taxon>Pterygota</taxon>
        <taxon>Neoptera</taxon>
        <taxon>Endopterygota</taxon>
        <taxon>Diptera</taxon>
        <taxon>Brachycera</taxon>
        <taxon>Muscomorpha</taxon>
        <taxon>Muscoidea</taxon>
        <taxon>Muscidae</taxon>
        <taxon>Musca</taxon>
    </lineage>
</organism>
<dbReference type="VEuPathDB" id="VectorBase:MDOMA2_004855"/>
<feature type="compositionally biased region" description="Low complexity" evidence="1">
    <location>
        <begin position="458"/>
        <end position="490"/>
    </location>
</feature>
<feature type="compositionally biased region" description="Polar residues" evidence="1">
    <location>
        <begin position="364"/>
        <end position="389"/>
    </location>
</feature>
<feature type="compositionally biased region" description="Polar residues" evidence="1">
    <location>
        <begin position="346"/>
        <end position="357"/>
    </location>
</feature>
<feature type="compositionally biased region" description="Low complexity" evidence="1">
    <location>
        <begin position="251"/>
        <end position="345"/>
    </location>
</feature>
<dbReference type="OrthoDB" id="8037009at2759"/>
<dbReference type="AlphaFoldDB" id="A0A1I8MP46"/>
<feature type="region of interest" description="Disordered" evidence="1">
    <location>
        <begin position="510"/>
        <end position="530"/>
    </location>
</feature>
<evidence type="ECO:0000313" key="2">
    <source>
        <dbReference type="EnsemblMetazoa" id="MDOA006997-PB"/>
    </source>
</evidence>
<dbReference type="VEuPathDB" id="VectorBase:MDOA006997"/>
<feature type="compositionally biased region" description="Low complexity" evidence="1">
    <location>
        <begin position="232"/>
        <end position="244"/>
    </location>
</feature>
<sequence length="777" mass="81522">MMSASSTPTPPPLQRSFSKGKALLRMRSLLFTMVIITTVIWNNSVVNGAPAKLDTLVRPFPADLQPPLIEVDEKNAFDSYGNPIESLKPIQTPDGRKVISAQGLQFEIPNYASGITELKKPSDDLLPPFIDPIAVAVPNDDSSETTTFTSPSDQVEVANAHQEQVAQTAPDSNGLFQGLPQYIIDLNDPDIGGPVEYTPSEGNGLSVIAWDLLPPSKEDPAVINDVDKRKFSSQLSTSQTSFVSKTSQPFGSTSGSAYYSSSTTTPRTTTTTTTTTTTRRPTTTTTRRPTTTTTRRTTPRTTTTTTRRPTTTTTTTTTRRTTPRTTTTTTRRPTTTTTTTSTTTTAKPKTTVNSSFNRPLFNTDKISSSEEATSKPSNPFFSGSYNPQPFSKAPTTTTTRRTTTTTTTTTTPSPLDVNPFEATIPPWLAEFDYADLGPGVPFVYDPNDEEMSVDDDISPPSTSSPTSNSPNALPSFSSTTTSLTSASSIPSKVTIPLPSIASDRIDNTLTQPHNVFVPPPPAQGEEEVEANDSKTTSTSFNTNFAARFETPASTTAVSPPASNGDSLQKVPLSADRESFPPFNTANGLAPVPTKTTFSKSEDGKVITNNIFLSGAAASGATGATQSTTSKYFGTTNAGSTISKDTFGSTSGFVKPSTVSTNFNQLTTSGAASGFVTASSTSGFTSSAATTVGGGVGSKYTGGFGGPPGVLAAQGGSGKPSGFATATSTAFTQSYNKASTNRTPVLATTTAGNLSGKFTGSFGGPPGVLRPYDNIKTV</sequence>
<dbReference type="EnsemblMetazoa" id="MDOA006997-RB">
    <property type="protein sequence ID" value="MDOA006997-PB"/>
    <property type="gene ID" value="MDOA006997"/>
</dbReference>
<name>A0A1I8MP46_MUSDO</name>
<gene>
    <name evidence="2" type="primary">101896659</name>
</gene>
<feature type="compositionally biased region" description="Low complexity" evidence="1">
    <location>
        <begin position="395"/>
        <end position="411"/>
    </location>
</feature>
<feature type="region of interest" description="Disordered" evidence="1">
    <location>
        <begin position="442"/>
        <end position="490"/>
    </location>
</feature>